<dbReference type="EMBL" id="LFYR01000633">
    <property type="protein sequence ID" value="KMZ72379.1"/>
    <property type="molecule type" value="Genomic_DNA"/>
</dbReference>
<evidence type="ECO:0000256" key="1">
    <source>
        <dbReference type="SAM" id="MobiDB-lite"/>
    </source>
</evidence>
<comment type="caution">
    <text evidence="2">The sequence shown here is derived from an EMBL/GenBank/DDBJ whole genome shotgun (WGS) entry which is preliminary data.</text>
</comment>
<keyword evidence="3" id="KW-1185">Reference proteome</keyword>
<proteinExistence type="predicted"/>
<feature type="compositionally biased region" description="Acidic residues" evidence="1">
    <location>
        <begin position="104"/>
        <end position="136"/>
    </location>
</feature>
<dbReference type="AlphaFoldDB" id="A0A0K9PTT8"/>
<reference evidence="3" key="1">
    <citation type="journal article" date="2016" name="Nature">
        <title>The genome of the seagrass Zostera marina reveals angiosperm adaptation to the sea.</title>
        <authorList>
            <person name="Olsen J.L."/>
            <person name="Rouze P."/>
            <person name="Verhelst B."/>
            <person name="Lin Y.-C."/>
            <person name="Bayer T."/>
            <person name="Collen J."/>
            <person name="Dattolo E."/>
            <person name="De Paoli E."/>
            <person name="Dittami S."/>
            <person name="Maumus F."/>
            <person name="Michel G."/>
            <person name="Kersting A."/>
            <person name="Lauritano C."/>
            <person name="Lohaus R."/>
            <person name="Toepel M."/>
            <person name="Tonon T."/>
            <person name="Vanneste K."/>
            <person name="Amirebrahimi M."/>
            <person name="Brakel J."/>
            <person name="Bostroem C."/>
            <person name="Chovatia M."/>
            <person name="Grimwood J."/>
            <person name="Jenkins J.W."/>
            <person name="Jueterbock A."/>
            <person name="Mraz A."/>
            <person name="Stam W.T."/>
            <person name="Tice H."/>
            <person name="Bornberg-Bauer E."/>
            <person name="Green P.J."/>
            <person name="Pearson G.A."/>
            <person name="Procaccini G."/>
            <person name="Duarte C.M."/>
            <person name="Schmutz J."/>
            <person name="Reusch T.B.H."/>
            <person name="Van de Peer Y."/>
        </authorList>
    </citation>
    <scope>NUCLEOTIDE SEQUENCE [LARGE SCALE GENOMIC DNA]</scope>
    <source>
        <strain evidence="3">cv. Finnish</strain>
    </source>
</reference>
<accession>A0A0K9PTT8</accession>
<organism evidence="2 3">
    <name type="scientific">Zostera marina</name>
    <name type="common">Eelgrass</name>
    <dbReference type="NCBI Taxonomy" id="29655"/>
    <lineage>
        <taxon>Eukaryota</taxon>
        <taxon>Viridiplantae</taxon>
        <taxon>Streptophyta</taxon>
        <taxon>Embryophyta</taxon>
        <taxon>Tracheophyta</taxon>
        <taxon>Spermatophyta</taxon>
        <taxon>Magnoliopsida</taxon>
        <taxon>Liliopsida</taxon>
        <taxon>Zosteraceae</taxon>
        <taxon>Zostera</taxon>
    </lineage>
</organism>
<gene>
    <name evidence="2" type="ORF">ZOSMA_165G00020</name>
</gene>
<evidence type="ECO:0000313" key="2">
    <source>
        <dbReference type="EMBL" id="KMZ72379.1"/>
    </source>
</evidence>
<sequence length="252" mass="28381">MEKVNDDIADCAIVNYIEKTPSASHKEPVFFRTLRSGRVFYSEDDSIKNLHQDQKFRKRKVAVKKKTDFATMKITSIEINAESESSNANAMATKSITVSETEIAPDEEMDVSEHDIEPDEELEVSETANENDDIPDDMPVTSKPISYDADKNVAEGYNCNLVQPTLPEYLRIRPFCNCVPKSTDSQFDEFEQYSGGDWEDLECLSRNKGKENEIRDILNISSSSDLLVSKSKPYTGSLGASTLHEPKIDCEE</sequence>
<feature type="region of interest" description="Disordered" evidence="1">
    <location>
        <begin position="233"/>
        <end position="252"/>
    </location>
</feature>
<dbReference type="Proteomes" id="UP000036987">
    <property type="component" value="Unassembled WGS sequence"/>
</dbReference>
<protein>
    <submittedName>
        <fullName evidence="2">Uncharacterized protein</fullName>
    </submittedName>
</protein>
<name>A0A0K9PTT8_ZOSMR</name>
<evidence type="ECO:0000313" key="3">
    <source>
        <dbReference type="Proteomes" id="UP000036987"/>
    </source>
</evidence>
<feature type="region of interest" description="Disordered" evidence="1">
    <location>
        <begin position="104"/>
        <end position="145"/>
    </location>
</feature>